<dbReference type="InterPro" id="IPR012767">
    <property type="entry name" value="Trehalose_TreY"/>
</dbReference>
<keyword evidence="3" id="KW-1185">Reference proteome</keyword>
<evidence type="ECO:0000313" key="3">
    <source>
        <dbReference type="Proteomes" id="UP001438953"/>
    </source>
</evidence>
<proteinExistence type="predicted"/>
<accession>A0ABV1SJF0</accession>
<dbReference type="Gene3D" id="3.30.1590.10">
    <property type="entry name" value="Maltooligosyl trehalose synthase, domain 2"/>
    <property type="match status" value="1"/>
</dbReference>
<dbReference type="InterPro" id="IPR006047">
    <property type="entry name" value="GH13_cat_dom"/>
</dbReference>
<dbReference type="PANTHER" id="PTHR10357:SF216">
    <property type="entry name" value="MALTOOLIGOSYL TREHALOSE SYNTHASE-RELATED"/>
    <property type="match status" value="1"/>
</dbReference>
<dbReference type="Gene3D" id="1.10.150.200">
    <property type="entry name" value="Maltooligosyl trehalose synthase, domain 3"/>
    <property type="match status" value="1"/>
</dbReference>
<comment type="caution">
    <text evidence="2">The sequence shown here is derived from an EMBL/GenBank/DDBJ whole genome shotgun (WGS) entry which is preliminary data.</text>
</comment>
<dbReference type="InterPro" id="IPR013797">
    <property type="entry name" value="Maltooligo_trehalose_synth_4"/>
</dbReference>
<dbReference type="SUPFAM" id="SSF51445">
    <property type="entry name" value="(Trans)glycosidases"/>
    <property type="match status" value="1"/>
</dbReference>
<dbReference type="EMBL" id="JAYWLC010000014">
    <property type="protein sequence ID" value="MER5173028.1"/>
    <property type="molecule type" value="Genomic_DNA"/>
</dbReference>
<dbReference type="PANTHER" id="PTHR10357">
    <property type="entry name" value="ALPHA-AMYLASE FAMILY MEMBER"/>
    <property type="match status" value="1"/>
</dbReference>
<dbReference type="RefSeq" id="WP_350938200.1">
    <property type="nucleotide sequence ID" value="NZ_JAYWLC010000014.1"/>
</dbReference>
<dbReference type="GO" id="GO:0047470">
    <property type="term" value="F:(1,4)-alpha-D-glucan 1-alpha-D-glucosylmutase activity"/>
    <property type="evidence" value="ECO:0007669"/>
    <property type="project" value="UniProtKB-EC"/>
</dbReference>
<dbReference type="Gene3D" id="3.20.20.80">
    <property type="entry name" value="Glycosidases"/>
    <property type="match status" value="1"/>
</dbReference>
<reference evidence="2 3" key="2">
    <citation type="submission" date="2024-06" db="EMBL/GenBank/DDBJ databases">
        <title>Thioclava kandeliae sp. nov. from a rhizosphere soil sample of Kandelia candel in a mangrove.</title>
        <authorList>
            <person name="Mu T."/>
        </authorList>
    </citation>
    <scope>NUCLEOTIDE SEQUENCE [LARGE SCALE GENOMIC DNA]</scope>
    <source>
        <strain evidence="2 3">CPCC 100088</strain>
    </source>
</reference>
<name>A0ABV1SJF0_9RHOB</name>
<dbReference type="EC" id="5.4.99.15" evidence="2"/>
<dbReference type="CDD" id="cd11336">
    <property type="entry name" value="AmyAc_MTSase"/>
    <property type="match status" value="1"/>
</dbReference>
<dbReference type="Gene3D" id="1.10.10.470">
    <property type="entry name" value="Maltooligosyl trehalose synthase, domain 4"/>
    <property type="match status" value="1"/>
</dbReference>
<dbReference type="InterPro" id="IPR017853">
    <property type="entry name" value="GH"/>
</dbReference>
<organism evidence="2 3">
    <name type="scientific">Thioclava kandeliae</name>
    <dbReference type="NCBI Taxonomy" id="3070818"/>
    <lineage>
        <taxon>Bacteria</taxon>
        <taxon>Pseudomonadati</taxon>
        <taxon>Pseudomonadota</taxon>
        <taxon>Alphaproteobacteria</taxon>
        <taxon>Rhodobacterales</taxon>
        <taxon>Paracoccaceae</taxon>
        <taxon>Thioclava</taxon>
    </lineage>
</organism>
<evidence type="ECO:0000259" key="1">
    <source>
        <dbReference type="SMART" id="SM00642"/>
    </source>
</evidence>
<dbReference type="NCBIfam" id="TIGR02401">
    <property type="entry name" value="trehalose_TreY"/>
    <property type="match status" value="1"/>
</dbReference>
<feature type="domain" description="Glycosyl hydrolase family 13 catalytic" evidence="1">
    <location>
        <begin position="11"/>
        <end position="429"/>
    </location>
</feature>
<dbReference type="Pfam" id="PF00128">
    <property type="entry name" value="Alpha-amylase"/>
    <property type="match status" value="1"/>
</dbReference>
<protein>
    <submittedName>
        <fullName evidence="2">Malto-oligosyltrehalose synthase</fullName>
        <ecNumber evidence="2">5.4.99.15</ecNumber>
    </submittedName>
</protein>
<dbReference type="SMART" id="SM00642">
    <property type="entry name" value="Aamy"/>
    <property type="match status" value="1"/>
</dbReference>
<reference evidence="2 3" key="1">
    <citation type="submission" date="2024-01" db="EMBL/GenBank/DDBJ databases">
        <authorList>
            <person name="Deng Y."/>
            <person name="Su J."/>
        </authorList>
    </citation>
    <scope>NUCLEOTIDE SEQUENCE [LARGE SCALE GENOMIC DNA]</scope>
    <source>
        <strain evidence="2 3">CPCC 100088</strain>
    </source>
</reference>
<keyword evidence="2" id="KW-0413">Isomerase</keyword>
<gene>
    <name evidence="2" type="primary">treY</name>
    <name evidence="2" type="ORF">VSX56_14725</name>
</gene>
<evidence type="ECO:0000313" key="2">
    <source>
        <dbReference type="EMBL" id="MER5173028.1"/>
    </source>
</evidence>
<sequence length="781" mass="85407">MSASRLPPSLQHATASYRIQLRNGVTFDEVTHWLPYLVDLGISHLYLSPVFTATSGSTHGYDVTAPDEIDPALGGHAGFVQMARAAQAAGLSVILDIVPNHTALNFENRWLRDVLRFGPQSRYARHFDIDWAAGPFLLTMLGAPLPQILQEGQAVLVDEPDGPVLQIAGLSVPLDPQTVTGQPSGLTAGPLAATDTAALLARQHWQLVHWELERDSIRHRRFFNVTSLIGMRVEDRTVFDDMHGYLFSLVDQGLVQGLRVDHIDGLADPETYLARLHERLPQCPVWVEKILSGEEELDTDWPVAGTTGYEAARAIAAALAAPEGVARLQAHWARVTGRHGDFADALAQAKHEVLRQELPAELWQLTGLAARALAHDLRVAAGPEMLREALSALLEAMPRYRTYFTEKAPRPQDLALWRDVTDQAAASLRSDTVLRALSERIGRGPTPEDRALRVRFQQISGALIAKSLEDTAGFRCTPYLAANEVGAEPDAPAMPVAVFERFCKARLADWPAALTLTSSHDTKRSEDARMRLVALGHLPDDFLQLYTEISGLPEAEGVAPATVWYLAQSAIALWEEGAPEKVPDLGDRLARHMEKALREAKEVTFWAHPVEHIEQPVFALARAAMACLAQAGAAVEPALARIVAMGDSLSLCQTALKLVMPGIPDLYRGCEGARFELTDPDNRRPVSLAGLTALQTPSLQLQGNETLARRKMQLVQALLALRKKHPALFLGGACEIRETGRGLEVMRGGQAQGLRLTLDPYGRDPVNYSVMDETTEAIAPL</sequence>
<dbReference type="Proteomes" id="UP001438953">
    <property type="component" value="Unassembled WGS sequence"/>
</dbReference>